<dbReference type="AlphaFoldDB" id="A0AAJ7FIH2"/>
<proteinExistence type="predicted"/>
<protein>
    <submittedName>
        <fullName evidence="3">Uncharacterized protein LOC107266923 isoform X1</fullName>
    </submittedName>
</protein>
<evidence type="ECO:0000256" key="1">
    <source>
        <dbReference type="SAM" id="MobiDB-lite"/>
    </source>
</evidence>
<feature type="compositionally biased region" description="Basic and acidic residues" evidence="1">
    <location>
        <begin position="223"/>
        <end position="237"/>
    </location>
</feature>
<evidence type="ECO:0000313" key="2">
    <source>
        <dbReference type="Proteomes" id="UP000694920"/>
    </source>
</evidence>
<dbReference type="KEGG" id="ccin:107266923"/>
<dbReference type="GeneID" id="107266923"/>
<evidence type="ECO:0000313" key="3">
    <source>
        <dbReference type="RefSeq" id="XP_015593452.1"/>
    </source>
</evidence>
<dbReference type="Proteomes" id="UP000694920">
    <property type="component" value="Unplaced"/>
</dbReference>
<feature type="compositionally biased region" description="Polar residues" evidence="1">
    <location>
        <begin position="301"/>
        <end position="314"/>
    </location>
</feature>
<gene>
    <name evidence="3" type="primary">LOC107266923</name>
</gene>
<feature type="compositionally biased region" description="Polar residues" evidence="1">
    <location>
        <begin position="240"/>
        <end position="251"/>
    </location>
</feature>
<dbReference type="RefSeq" id="XP_015593452.1">
    <property type="nucleotide sequence ID" value="XM_015737966.2"/>
</dbReference>
<keyword evidence="2" id="KW-1185">Reference proteome</keyword>
<feature type="compositionally biased region" description="Basic and acidic residues" evidence="1">
    <location>
        <begin position="291"/>
        <end position="300"/>
    </location>
</feature>
<feature type="region of interest" description="Disordered" evidence="1">
    <location>
        <begin position="291"/>
        <end position="330"/>
    </location>
</feature>
<feature type="region of interest" description="Disordered" evidence="1">
    <location>
        <begin position="146"/>
        <end position="165"/>
    </location>
</feature>
<reference evidence="3" key="1">
    <citation type="submission" date="2025-08" db="UniProtKB">
        <authorList>
            <consortium name="RefSeq"/>
        </authorList>
    </citation>
    <scope>IDENTIFICATION</scope>
</reference>
<name>A0AAJ7FIH2_CEPCN</name>
<accession>A0AAJ7FIH2</accession>
<feature type="region of interest" description="Disordered" evidence="1">
    <location>
        <begin position="202"/>
        <end position="260"/>
    </location>
</feature>
<organism evidence="2 3">
    <name type="scientific">Cephus cinctus</name>
    <name type="common">Wheat stem sawfly</name>
    <dbReference type="NCBI Taxonomy" id="211228"/>
    <lineage>
        <taxon>Eukaryota</taxon>
        <taxon>Metazoa</taxon>
        <taxon>Ecdysozoa</taxon>
        <taxon>Arthropoda</taxon>
        <taxon>Hexapoda</taxon>
        <taxon>Insecta</taxon>
        <taxon>Pterygota</taxon>
        <taxon>Neoptera</taxon>
        <taxon>Endopterygota</taxon>
        <taxon>Hymenoptera</taxon>
        <taxon>Cephoidea</taxon>
        <taxon>Cephidae</taxon>
        <taxon>Cephus</taxon>
    </lineage>
</organism>
<sequence>MPRYSVRHANVRFCEIYSILVGGFREKEYQLSAQKKNEAAQRFDYYQQTARYFQREGAIARHLDTWNFRNPNKEHEEKACKTEDLDARQAKLQQLLRSDDELYRKELNEFDSKKKDKEDHPPLEVLKEKLQEKRSEQQLYFPRHNYCENDQHQSGKPLEEKVSKADSDIAWEKSHGASWRFKGACPFNLRTGDEPKVLSAKYSERNSHTSLGETNMRSATYAPHREPVQDHHDDKARPSRGSSISYDSPNDSHAPHFGLKNSKNYWEHEDNALSPEIVSEKDNVEDNSVKFHERDQDRADGNQNSPTFERTTSMKLEYGKTGTWPVSSPRETSLVKKHRYLAHNEIKQLIEEMEERETAACRTHKWQEALRMHDMRTRLEFQRERELFDNLNLHLDDKSRQLGLASIEKRALRLKEREKICEDTSMFSEDAKHLWNKWKHEDEDDLANWKECAARDILLQDLEDEWKIFSLKDKEKAVSDQNNALRSSLQEELELSASMSSVHHSEAYARHHE</sequence>
<feature type="compositionally biased region" description="Polar residues" evidence="1">
    <location>
        <begin position="208"/>
        <end position="218"/>
    </location>
</feature>